<organism evidence="2 3">
    <name type="scientific">Cyclocybe aegerita</name>
    <name type="common">Black poplar mushroom</name>
    <name type="synonym">Agrocybe aegerita</name>
    <dbReference type="NCBI Taxonomy" id="1973307"/>
    <lineage>
        <taxon>Eukaryota</taxon>
        <taxon>Fungi</taxon>
        <taxon>Dikarya</taxon>
        <taxon>Basidiomycota</taxon>
        <taxon>Agaricomycotina</taxon>
        <taxon>Agaricomycetes</taxon>
        <taxon>Agaricomycetidae</taxon>
        <taxon>Agaricales</taxon>
        <taxon>Agaricineae</taxon>
        <taxon>Bolbitiaceae</taxon>
        <taxon>Cyclocybe</taxon>
    </lineage>
</organism>
<comment type="caution">
    <text evidence="2">The sequence shown here is derived from an EMBL/GenBank/DDBJ whole genome shotgun (WGS) entry which is preliminary data.</text>
</comment>
<evidence type="ECO:0000313" key="3">
    <source>
        <dbReference type="Proteomes" id="UP000467700"/>
    </source>
</evidence>
<evidence type="ECO:0000313" key="2">
    <source>
        <dbReference type="EMBL" id="CAA7270533.1"/>
    </source>
</evidence>
<keyword evidence="3" id="KW-1185">Reference proteome</keyword>
<reference evidence="2 3" key="1">
    <citation type="submission" date="2020-01" db="EMBL/GenBank/DDBJ databases">
        <authorList>
            <person name="Gupta K D."/>
        </authorList>
    </citation>
    <scope>NUCLEOTIDE SEQUENCE [LARGE SCALE GENOMIC DNA]</scope>
</reference>
<gene>
    <name evidence="2" type="ORF">AAE3_LOCUS12583</name>
</gene>
<accession>A0A8S0XSQ4</accession>
<protein>
    <submittedName>
        <fullName evidence="2">Uncharacterized protein</fullName>
    </submittedName>
</protein>
<dbReference type="AlphaFoldDB" id="A0A8S0XSQ4"/>
<feature type="chain" id="PRO_5035925025" evidence="1">
    <location>
        <begin position="19"/>
        <end position="228"/>
    </location>
</feature>
<dbReference type="Proteomes" id="UP000467700">
    <property type="component" value="Unassembled WGS sequence"/>
</dbReference>
<evidence type="ECO:0000256" key="1">
    <source>
        <dbReference type="SAM" id="SignalP"/>
    </source>
</evidence>
<name>A0A8S0XSQ4_CYCAE</name>
<proteinExistence type="predicted"/>
<sequence>MKASLFLSVAAFIAGTNAAVATLYEISVPPNPNIPTPTIFKVIQSGTTDVSAIGTGTDGKTTYVQKNIMSLYVVEYPLPTNTAQTTTATVVTAPETLAVTFAEDGDGYHATRSPSLLPTASATPGGLAFQPGLDEQCTFNHNNGTGSCVRVAINIDENSRTVRSTTTYTGSLRAWTTLGAESTGASSTGDASSTTNAAVSSLGGSQAGWLRVSLAVVLAFTSGLGLLW</sequence>
<keyword evidence="1" id="KW-0732">Signal</keyword>
<dbReference type="OrthoDB" id="3064774at2759"/>
<feature type="signal peptide" evidence="1">
    <location>
        <begin position="1"/>
        <end position="18"/>
    </location>
</feature>
<dbReference type="EMBL" id="CACVBS010000090">
    <property type="protein sequence ID" value="CAA7270533.1"/>
    <property type="molecule type" value="Genomic_DNA"/>
</dbReference>